<dbReference type="Proteomes" id="UP000005244">
    <property type="component" value="Unassembled WGS sequence"/>
</dbReference>
<dbReference type="AlphaFoldDB" id="J5UEZ4"/>
<evidence type="ECO:0000313" key="4">
    <source>
        <dbReference type="Proteomes" id="UP000005244"/>
    </source>
</evidence>
<dbReference type="InterPro" id="IPR009242">
    <property type="entry name" value="DUF896"/>
</dbReference>
<protein>
    <submittedName>
        <fullName evidence="3">PF05979 family protein</fullName>
    </submittedName>
</protein>
<reference evidence="3 4" key="2">
    <citation type="submission" date="2012-07" db="EMBL/GenBank/DDBJ databases">
        <authorList>
            <person name="Durkin A.S."/>
            <person name="McCorrison J."/>
            <person name="Torralba M."/>
            <person name="Gillis M."/>
            <person name="Methe B."/>
            <person name="Sutton G."/>
            <person name="Nelson K.E."/>
        </authorList>
    </citation>
    <scope>NUCLEOTIDE SEQUENCE [LARGE SCALE GENOMIC DNA]</scope>
    <source>
        <strain evidence="3 4">OBRC8</strain>
    </source>
</reference>
<dbReference type="OrthoDB" id="390105at2"/>
<accession>V9HQF0</accession>
<evidence type="ECO:0000313" key="3">
    <source>
        <dbReference type="EMBL" id="EJU22029.1"/>
    </source>
</evidence>
<dbReference type="SUPFAM" id="SSF158221">
    <property type="entry name" value="YnzC-like"/>
    <property type="match status" value="1"/>
</dbReference>
<gene>
    <name evidence="3" type="ORF">HMPREF1143_0883</name>
    <name evidence="2" type="ORF">HMPREF9630_00375</name>
</gene>
<evidence type="ECO:0000313" key="2">
    <source>
        <dbReference type="EMBL" id="EHL17208.1"/>
    </source>
</evidence>
<keyword evidence="1" id="KW-0963">Cytoplasm</keyword>
<keyword evidence="4" id="KW-1185">Reference proteome</keyword>
<evidence type="ECO:0000256" key="1">
    <source>
        <dbReference type="ARBA" id="ARBA00022490"/>
    </source>
</evidence>
<dbReference type="EMBL" id="AFZF02000004">
    <property type="protein sequence ID" value="EHL17208.1"/>
    <property type="molecule type" value="Genomic_DNA"/>
</dbReference>
<dbReference type="EMBL" id="ALNK01000025">
    <property type="protein sequence ID" value="EJU22029.1"/>
    <property type="molecule type" value="Genomic_DNA"/>
</dbReference>
<comment type="caution">
    <text evidence="3">The sequence shown here is derived from an EMBL/GenBank/DDBJ whole genome shotgun (WGS) entry which is preliminary data.</text>
</comment>
<dbReference type="Gene3D" id="1.10.287.540">
    <property type="entry name" value="Helix hairpin bin"/>
    <property type="match status" value="1"/>
</dbReference>
<evidence type="ECO:0000313" key="5">
    <source>
        <dbReference type="Proteomes" id="UP000017818"/>
    </source>
</evidence>
<dbReference type="HOGENOM" id="CLU_173137_3_1_9"/>
<dbReference type="Proteomes" id="UP000017818">
    <property type="component" value="Unassembled WGS sequence"/>
</dbReference>
<name>J5UEZ4_9FIRM</name>
<dbReference type="Pfam" id="PF05979">
    <property type="entry name" value="DUF896"/>
    <property type="match status" value="1"/>
</dbReference>
<reference evidence="2 5" key="1">
    <citation type="submission" date="2012-05" db="EMBL/GenBank/DDBJ databases">
        <title>The Genome Sequence of Eubacteriaceae bacterium CM2.</title>
        <authorList>
            <consortium name="The Broad Institute Genome Sequencing Platform"/>
            <person name="Earl A."/>
            <person name="Ward D."/>
            <person name="Feldgarden M."/>
            <person name="Gevers D."/>
            <person name="Sizova M."/>
            <person name="Hazen A."/>
            <person name="Epstein S."/>
            <person name="Walker B."/>
            <person name="Young S.K."/>
            <person name="Zeng Q."/>
            <person name="Gargeya S."/>
            <person name="Fitzgerald M."/>
            <person name="Haas B."/>
            <person name="Abouelleil A."/>
            <person name="Alvarado L."/>
            <person name="Arachchi H.M."/>
            <person name="Berlin A."/>
            <person name="Chapman S.B."/>
            <person name="Goldberg J."/>
            <person name="Griggs A."/>
            <person name="Gujja S."/>
            <person name="Hansen M."/>
            <person name="Howarth C."/>
            <person name="Imamovic A."/>
            <person name="Larimer J."/>
            <person name="McCowen C."/>
            <person name="Montmayeur A."/>
            <person name="Murphy C."/>
            <person name="Neiman D."/>
            <person name="Pearson M."/>
            <person name="Priest M."/>
            <person name="Roberts A."/>
            <person name="Saif S."/>
            <person name="Shea T."/>
            <person name="Sisk P."/>
            <person name="Sykes S."/>
            <person name="Wortman J."/>
            <person name="Nusbaum C."/>
            <person name="Birren B."/>
        </authorList>
    </citation>
    <scope>NUCLEOTIDE SEQUENCE [LARGE SCALE GENOMIC DNA]</scope>
    <source>
        <strain evidence="2 5">CM2</strain>
    </source>
</reference>
<accession>J5UEZ4</accession>
<dbReference type="RefSeq" id="WP_009527019.1">
    <property type="nucleotide sequence ID" value="NZ_ALNK01000025.1"/>
</dbReference>
<proteinExistence type="predicted"/>
<organism evidence="3 4">
    <name type="scientific">Peptoanaerobacter stomatis</name>
    <dbReference type="NCBI Taxonomy" id="796937"/>
    <lineage>
        <taxon>Bacteria</taxon>
        <taxon>Bacillati</taxon>
        <taxon>Bacillota</taxon>
        <taxon>Clostridia</taxon>
        <taxon>Peptostreptococcales</taxon>
        <taxon>Filifactoraceae</taxon>
        <taxon>Peptoanaerobacter</taxon>
    </lineage>
</organism>
<sequence>MDDIKNLNEHELIQEINKLAKKEELSQEELILQKTLRNEYISRVKKNLKSHLDNIKPQNT</sequence>